<evidence type="ECO:0000256" key="6">
    <source>
        <dbReference type="ARBA" id="ARBA00031027"/>
    </source>
</evidence>
<feature type="transmembrane region" description="Helical" evidence="8">
    <location>
        <begin position="75"/>
        <end position="94"/>
    </location>
</feature>
<dbReference type="GO" id="GO:0015990">
    <property type="term" value="P:electron transport coupled proton transport"/>
    <property type="evidence" value="ECO:0007669"/>
    <property type="project" value="TreeGrafter"/>
</dbReference>
<feature type="transmembrane region" description="Helical" evidence="8">
    <location>
        <begin position="194"/>
        <end position="217"/>
    </location>
</feature>
<feature type="transmembrane region" description="Helical" evidence="8">
    <location>
        <begin position="321"/>
        <end position="339"/>
    </location>
</feature>
<evidence type="ECO:0000256" key="5">
    <source>
        <dbReference type="ARBA" id="ARBA00023136"/>
    </source>
</evidence>
<dbReference type="PANTHER" id="PTHR42829:SF2">
    <property type="entry name" value="NADH-UBIQUINONE OXIDOREDUCTASE CHAIN 5"/>
    <property type="match status" value="1"/>
</dbReference>
<comment type="subcellular location">
    <subcellularLocation>
        <location evidence="1">Membrane</location>
        <topology evidence="1">Multi-pass membrane protein</topology>
    </subcellularLocation>
</comment>
<gene>
    <name evidence="10" type="primary">nad5</name>
</gene>
<dbReference type="GO" id="GO:0003954">
    <property type="term" value="F:NADH dehydrogenase activity"/>
    <property type="evidence" value="ECO:0007669"/>
    <property type="project" value="TreeGrafter"/>
</dbReference>
<feature type="transmembrane region" description="Helical" evidence="8">
    <location>
        <begin position="360"/>
        <end position="382"/>
    </location>
</feature>
<keyword evidence="10" id="KW-0496">Mitochondrion</keyword>
<sequence>MMMHIVYISWCFLTVVSISVSSLFLKEEIFLFFNFSMFEISFLVDFLSIVFFNTLMIIVTSVFFFAKEYMKGETLMFRFLFFTLMFISSMIFFIFGSSIFTLLIGWDGLGVTSFFLVLFFQNSSSWAASMKTAMTNRLGDGFLIIVFASLLLSNNVFIEKMFFIPTILLLFLILGSFTKSAQFPFSNWLPAAMAAPTPISSLVHSSTLVTAGVFLVIRFSSFFSSIASIKMMMLVSGLITMIFAGLIALMEKDLKKVVALSTLSHLGLMMTSCSLVGPLFGFFHLIMHAIFKALLFINMGYLIISSGHNQDSRLLSLNSDYLTMSVMFSLFSMIGFYFFNGFLSKDLIIFTSLAFSNKNLLLLVFMFLGFCLTVSYSMRFFLSLFSYFKNVQISLKKSLFKSTIMLMVLCLVAGELMKKLLLDNYMFFYSEKMSFFIPILVLVSGIFIHKMAEYIKTMYSIESMFFLNFILGNWLVFMNNKLISFSNKEMNNTVNVLLESKISNSNMQQFSNSLLTFFFFLTAFFMWVLLFMVIL</sequence>
<dbReference type="PANTHER" id="PTHR42829">
    <property type="entry name" value="NADH-UBIQUINONE OXIDOREDUCTASE CHAIN 5"/>
    <property type="match status" value="1"/>
</dbReference>
<dbReference type="GO" id="GO:0008137">
    <property type="term" value="F:NADH dehydrogenase (ubiquinone) activity"/>
    <property type="evidence" value="ECO:0007669"/>
    <property type="project" value="UniProtKB-EC"/>
</dbReference>
<keyword evidence="5 8" id="KW-0472">Membrane</keyword>
<comment type="catalytic activity">
    <reaction evidence="7">
        <text>a ubiquinone + NADH + 5 H(+)(in) = a ubiquinol + NAD(+) + 4 H(+)(out)</text>
        <dbReference type="Rhea" id="RHEA:29091"/>
        <dbReference type="Rhea" id="RHEA-COMP:9565"/>
        <dbReference type="Rhea" id="RHEA-COMP:9566"/>
        <dbReference type="ChEBI" id="CHEBI:15378"/>
        <dbReference type="ChEBI" id="CHEBI:16389"/>
        <dbReference type="ChEBI" id="CHEBI:17976"/>
        <dbReference type="ChEBI" id="CHEBI:57540"/>
        <dbReference type="ChEBI" id="CHEBI:57945"/>
        <dbReference type="EC" id="7.1.1.2"/>
    </reaction>
</comment>
<keyword evidence="3 8" id="KW-0812">Transmembrane</keyword>
<dbReference type="InterPro" id="IPR001750">
    <property type="entry name" value="ND/Mrp_TM"/>
</dbReference>
<evidence type="ECO:0000256" key="3">
    <source>
        <dbReference type="ARBA" id="ARBA00022692"/>
    </source>
</evidence>
<evidence type="ECO:0000256" key="1">
    <source>
        <dbReference type="ARBA" id="ARBA00004141"/>
    </source>
</evidence>
<name>A0A1Z1M002_9PLAT</name>
<evidence type="ECO:0000259" key="9">
    <source>
        <dbReference type="Pfam" id="PF00361"/>
    </source>
</evidence>
<evidence type="ECO:0000256" key="8">
    <source>
        <dbReference type="SAM" id="Phobius"/>
    </source>
</evidence>
<accession>A0A1Z1M002</accession>
<feature type="transmembrane region" description="Helical" evidence="8">
    <location>
        <begin position="433"/>
        <end position="452"/>
    </location>
</feature>
<reference evidence="10" key="1">
    <citation type="submission" date="2017-05" db="EMBL/GenBank/DDBJ databases">
        <title>Atp8 is in the grond pattern of flatworm mitochondrial genomes.</title>
        <authorList>
            <person name="Egger B."/>
            <person name="Bachmann L."/>
            <person name="Fromm B."/>
        </authorList>
    </citation>
    <scope>NUCLEOTIDE SEQUENCE</scope>
</reference>
<keyword evidence="4 8" id="KW-1133">Transmembrane helix</keyword>
<evidence type="ECO:0000256" key="7">
    <source>
        <dbReference type="ARBA" id="ARBA00049551"/>
    </source>
</evidence>
<dbReference type="GO" id="GO:0042773">
    <property type="term" value="P:ATP synthesis coupled electron transport"/>
    <property type="evidence" value="ECO:0007669"/>
    <property type="project" value="InterPro"/>
</dbReference>
<feature type="transmembrane region" description="Helical" evidence="8">
    <location>
        <begin position="229"/>
        <end position="250"/>
    </location>
</feature>
<evidence type="ECO:0000256" key="2">
    <source>
        <dbReference type="ARBA" id="ARBA00012944"/>
    </source>
</evidence>
<dbReference type="EMBL" id="MF078638">
    <property type="protein sequence ID" value="ARW59262.1"/>
    <property type="molecule type" value="Genomic_DNA"/>
</dbReference>
<proteinExistence type="predicted"/>
<dbReference type="GO" id="GO:0016020">
    <property type="term" value="C:membrane"/>
    <property type="evidence" value="ECO:0007669"/>
    <property type="project" value="UniProtKB-SubCell"/>
</dbReference>
<feature type="transmembrane region" description="Helical" evidence="8">
    <location>
        <begin position="46"/>
        <end position="66"/>
    </location>
</feature>
<feature type="transmembrane region" description="Helical" evidence="8">
    <location>
        <begin position="514"/>
        <end position="534"/>
    </location>
</feature>
<dbReference type="InterPro" id="IPR003945">
    <property type="entry name" value="NU5C-like"/>
</dbReference>
<feature type="domain" description="NADH:quinone oxidoreductase/Mrp antiporter transmembrane" evidence="9">
    <location>
        <begin position="98"/>
        <end position="365"/>
    </location>
</feature>
<geneLocation type="mitochondrion" evidence="10"/>
<dbReference type="EC" id="7.1.1.2" evidence="2"/>
<feature type="transmembrane region" description="Helical" evidence="8">
    <location>
        <begin position="290"/>
        <end position="309"/>
    </location>
</feature>
<protein>
    <recommendedName>
        <fullName evidence="2">NADH:ubiquinone reductase (H(+)-translocating)</fullName>
        <ecNumber evidence="2">7.1.1.2</ecNumber>
    </recommendedName>
    <alternativeName>
        <fullName evidence="6">NADH dehydrogenase subunit 5</fullName>
    </alternativeName>
</protein>
<dbReference type="PRINTS" id="PR01434">
    <property type="entry name" value="NADHDHGNASE5"/>
</dbReference>
<dbReference type="Pfam" id="PF00361">
    <property type="entry name" value="Proton_antipo_M"/>
    <property type="match status" value="1"/>
</dbReference>
<feature type="transmembrane region" description="Helical" evidence="8">
    <location>
        <begin position="100"/>
        <end position="120"/>
    </location>
</feature>
<organism evidence="10">
    <name type="scientific">Stenostomum sthenum</name>
    <dbReference type="NCBI Taxonomy" id="1611831"/>
    <lineage>
        <taxon>Eukaryota</taxon>
        <taxon>Metazoa</taxon>
        <taxon>Spiralia</taxon>
        <taxon>Lophotrochozoa</taxon>
        <taxon>Platyhelminthes</taxon>
        <taxon>Catenulida</taxon>
        <taxon>Stenostomidae</taxon>
        <taxon>Stenostomum</taxon>
    </lineage>
</organism>
<feature type="transmembrane region" description="Helical" evidence="8">
    <location>
        <begin position="262"/>
        <end position="283"/>
    </location>
</feature>
<evidence type="ECO:0000256" key="4">
    <source>
        <dbReference type="ARBA" id="ARBA00022989"/>
    </source>
</evidence>
<feature type="transmembrane region" description="Helical" evidence="8">
    <location>
        <begin position="458"/>
        <end position="478"/>
    </location>
</feature>
<feature type="transmembrane region" description="Helical" evidence="8">
    <location>
        <begin position="402"/>
        <end position="421"/>
    </location>
</feature>
<evidence type="ECO:0000313" key="10">
    <source>
        <dbReference type="EMBL" id="ARW59262.1"/>
    </source>
</evidence>
<feature type="transmembrane region" description="Helical" evidence="8">
    <location>
        <begin position="141"/>
        <end position="174"/>
    </location>
</feature>
<dbReference type="AlphaFoldDB" id="A0A1Z1M002"/>